<feature type="compositionally biased region" description="Polar residues" evidence="1">
    <location>
        <begin position="72"/>
        <end position="81"/>
    </location>
</feature>
<evidence type="ECO:0000313" key="2">
    <source>
        <dbReference type="EMBL" id="MPC44548.1"/>
    </source>
</evidence>
<evidence type="ECO:0000256" key="1">
    <source>
        <dbReference type="SAM" id="MobiDB-lite"/>
    </source>
</evidence>
<evidence type="ECO:0000313" key="3">
    <source>
        <dbReference type="Proteomes" id="UP000324222"/>
    </source>
</evidence>
<sequence>MAPAVLSSNATPVLAVSVLLVHLTLRLLQYFSLQRSPLPKPELVTILAPLSGTAPPVASLISQPSHPLALPTRSSVSRTAT</sequence>
<feature type="region of interest" description="Disordered" evidence="1">
    <location>
        <begin position="61"/>
        <end position="81"/>
    </location>
</feature>
<gene>
    <name evidence="2" type="ORF">E2C01_038222</name>
</gene>
<accession>A0A5B7FHY2</accession>
<comment type="caution">
    <text evidence="2">The sequence shown here is derived from an EMBL/GenBank/DDBJ whole genome shotgun (WGS) entry which is preliminary data.</text>
</comment>
<reference evidence="2 3" key="1">
    <citation type="submission" date="2019-05" db="EMBL/GenBank/DDBJ databases">
        <title>Another draft genome of Portunus trituberculatus and its Hox gene families provides insights of decapod evolution.</title>
        <authorList>
            <person name="Jeong J.-H."/>
            <person name="Song I."/>
            <person name="Kim S."/>
            <person name="Choi T."/>
            <person name="Kim D."/>
            <person name="Ryu S."/>
            <person name="Kim W."/>
        </authorList>
    </citation>
    <scope>NUCLEOTIDE SEQUENCE [LARGE SCALE GENOMIC DNA]</scope>
    <source>
        <tissue evidence="2">Muscle</tissue>
    </source>
</reference>
<proteinExistence type="predicted"/>
<dbReference type="AlphaFoldDB" id="A0A5B7FHY2"/>
<name>A0A5B7FHY2_PORTR</name>
<organism evidence="2 3">
    <name type="scientific">Portunus trituberculatus</name>
    <name type="common">Swimming crab</name>
    <name type="synonym">Neptunus trituberculatus</name>
    <dbReference type="NCBI Taxonomy" id="210409"/>
    <lineage>
        <taxon>Eukaryota</taxon>
        <taxon>Metazoa</taxon>
        <taxon>Ecdysozoa</taxon>
        <taxon>Arthropoda</taxon>
        <taxon>Crustacea</taxon>
        <taxon>Multicrustacea</taxon>
        <taxon>Malacostraca</taxon>
        <taxon>Eumalacostraca</taxon>
        <taxon>Eucarida</taxon>
        <taxon>Decapoda</taxon>
        <taxon>Pleocyemata</taxon>
        <taxon>Brachyura</taxon>
        <taxon>Eubrachyura</taxon>
        <taxon>Portunoidea</taxon>
        <taxon>Portunidae</taxon>
        <taxon>Portuninae</taxon>
        <taxon>Portunus</taxon>
    </lineage>
</organism>
<dbReference type="Proteomes" id="UP000324222">
    <property type="component" value="Unassembled WGS sequence"/>
</dbReference>
<protein>
    <submittedName>
        <fullName evidence="2">Uncharacterized protein</fullName>
    </submittedName>
</protein>
<keyword evidence="3" id="KW-1185">Reference proteome</keyword>
<dbReference type="EMBL" id="VSRR010006334">
    <property type="protein sequence ID" value="MPC44548.1"/>
    <property type="molecule type" value="Genomic_DNA"/>
</dbReference>